<evidence type="ECO:0000259" key="2">
    <source>
        <dbReference type="PROSITE" id="PS50995"/>
    </source>
</evidence>
<keyword evidence="4" id="KW-1185">Reference proteome</keyword>
<protein>
    <submittedName>
        <fullName evidence="3">MarR family transcriptional regulator</fullName>
    </submittedName>
</protein>
<feature type="compositionally biased region" description="Acidic residues" evidence="1">
    <location>
        <begin position="16"/>
        <end position="26"/>
    </location>
</feature>
<comment type="caution">
    <text evidence="3">The sequence shown here is derived from an EMBL/GenBank/DDBJ whole genome shotgun (WGS) entry which is preliminary data.</text>
</comment>
<evidence type="ECO:0000313" key="4">
    <source>
        <dbReference type="Proteomes" id="UP000694287"/>
    </source>
</evidence>
<gene>
    <name evidence="3" type="ORF">I4I81_11135</name>
</gene>
<dbReference type="PROSITE" id="PS50995">
    <property type="entry name" value="HTH_MARR_2"/>
    <property type="match status" value="1"/>
</dbReference>
<feature type="region of interest" description="Disordered" evidence="1">
    <location>
        <begin position="1"/>
        <end position="32"/>
    </location>
</feature>
<dbReference type="SMART" id="SM00347">
    <property type="entry name" value="HTH_MARR"/>
    <property type="match status" value="1"/>
</dbReference>
<reference evidence="3 4" key="1">
    <citation type="submission" date="2020-11" db="EMBL/GenBank/DDBJ databases">
        <title>Pseudonocardia abyssalis sp. nov. and Pseudonocardia oceani sp. nov., description and phylogenomic analysis of two novel actinomycetes isolated from the deep Southern Ocean.</title>
        <authorList>
            <person name="Parra J."/>
        </authorList>
    </citation>
    <scope>NUCLEOTIDE SEQUENCE [LARGE SCALE GENOMIC DNA]</scope>
    <source>
        <strain evidence="3 4">KRD-168</strain>
    </source>
</reference>
<sequence length="190" mass="21100">MNEVGGVPVQRGEAELSGEDEASVEDAVDRVERDWQRERPDTDVTSMGVVSRIWRIGRHLEQQRKAQLAAFGSDRGTVDVLGMLRRSGPPFRRSAGELTRSALITSGGVSQRLDKLERAGLVTRHVDLVDRRRVDVELTPAGIELVDSLLDDLMVHDAKVLSDALTAPEQERLAQLLRKFLLALEPLDDD</sequence>
<name>A0ABS6URE7_9PSEU</name>
<dbReference type="InterPro" id="IPR039422">
    <property type="entry name" value="MarR/SlyA-like"/>
</dbReference>
<evidence type="ECO:0000256" key="1">
    <source>
        <dbReference type="SAM" id="MobiDB-lite"/>
    </source>
</evidence>
<feature type="domain" description="HTH marR-type" evidence="2">
    <location>
        <begin position="46"/>
        <end position="182"/>
    </location>
</feature>
<accession>A0ABS6URE7</accession>
<proteinExistence type="predicted"/>
<organism evidence="3 4">
    <name type="scientific">Pseudonocardia abyssalis</name>
    <dbReference type="NCBI Taxonomy" id="2792008"/>
    <lineage>
        <taxon>Bacteria</taxon>
        <taxon>Bacillati</taxon>
        <taxon>Actinomycetota</taxon>
        <taxon>Actinomycetes</taxon>
        <taxon>Pseudonocardiales</taxon>
        <taxon>Pseudonocardiaceae</taxon>
        <taxon>Pseudonocardia</taxon>
    </lineage>
</organism>
<dbReference type="Proteomes" id="UP000694287">
    <property type="component" value="Unassembled WGS sequence"/>
</dbReference>
<dbReference type="InterPro" id="IPR011991">
    <property type="entry name" value="ArsR-like_HTH"/>
</dbReference>
<dbReference type="InterPro" id="IPR000835">
    <property type="entry name" value="HTH_MarR-typ"/>
</dbReference>
<dbReference type="Pfam" id="PF12802">
    <property type="entry name" value="MarR_2"/>
    <property type="match status" value="1"/>
</dbReference>
<dbReference type="CDD" id="cd00090">
    <property type="entry name" value="HTH_ARSR"/>
    <property type="match status" value="1"/>
</dbReference>
<dbReference type="PANTHER" id="PTHR33164">
    <property type="entry name" value="TRANSCRIPTIONAL REGULATOR, MARR FAMILY"/>
    <property type="match status" value="1"/>
</dbReference>
<dbReference type="EMBL" id="JADQDK010000001">
    <property type="protein sequence ID" value="MBW0134810.1"/>
    <property type="molecule type" value="Genomic_DNA"/>
</dbReference>
<evidence type="ECO:0000313" key="3">
    <source>
        <dbReference type="EMBL" id="MBW0134810.1"/>
    </source>
</evidence>
<dbReference type="PANTHER" id="PTHR33164:SF104">
    <property type="entry name" value="TRANSCRIPTIONAL REGULATORY PROTEIN"/>
    <property type="match status" value="1"/>
</dbReference>